<sequence>MTITYNLPDETVILVKEGFKVDFQTLLLEKKVGKDLEINISKELDIDPKNIFRHLKKLVGEKIDKGSLLAEKKGIFSTKKFFSPESGIVKEIDHNKGILVISTVGKEKNKILSPFKGEIEKVDKYSLQIKINKGEEFPVKNPSSDFGGEVIYFDPSLTQSALELSKKIILTDHITSYIQVKTEAMGAKGFVTLEKLPEKTDVFTTTIKNLEDFKKIVKLGYPYCTVIAQSAKIYFYQ</sequence>
<organism evidence="1 2">
    <name type="scientific">Candidatus Roizmanbacteria bacterium GW2011_GWC2_37_13</name>
    <dbReference type="NCBI Taxonomy" id="1618486"/>
    <lineage>
        <taxon>Bacteria</taxon>
        <taxon>Candidatus Roizmaniibacteriota</taxon>
    </lineage>
</organism>
<reference evidence="1 2" key="1">
    <citation type="journal article" date="2015" name="Nature">
        <title>rRNA introns, odd ribosomes, and small enigmatic genomes across a large radiation of phyla.</title>
        <authorList>
            <person name="Brown C.T."/>
            <person name="Hug L.A."/>
            <person name="Thomas B.C."/>
            <person name="Sharon I."/>
            <person name="Castelle C.J."/>
            <person name="Singh A."/>
            <person name="Wilkins M.J."/>
            <person name="Williams K.H."/>
            <person name="Banfield J.F."/>
        </authorList>
    </citation>
    <scope>NUCLEOTIDE SEQUENCE [LARGE SCALE GENOMIC DNA]</scope>
</reference>
<evidence type="ECO:0000313" key="1">
    <source>
        <dbReference type="EMBL" id="KKQ26665.1"/>
    </source>
</evidence>
<dbReference type="AlphaFoldDB" id="A0A0G0GKJ2"/>
<accession>A0A0G0GKJ2</accession>
<protein>
    <submittedName>
        <fullName evidence="1">Uncharacterized protein</fullName>
    </submittedName>
</protein>
<proteinExistence type="predicted"/>
<evidence type="ECO:0000313" key="2">
    <source>
        <dbReference type="Proteomes" id="UP000034917"/>
    </source>
</evidence>
<comment type="caution">
    <text evidence="1">The sequence shown here is derived from an EMBL/GenBank/DDBJ whole genome shotgun (WGS) entry which is preliminary data.</text>
</comment>
<name>A0A0G0GKJ2_9BACT</name>
<dbReference type="Proteomes" id="UP000034917">
    <property type="component" value="Unassembled WGS sequence"/>
</dbReference>
<dbReference type="EMBL" id="LBSV01000001">
    <property type="protein sequence ID" value="KKQ26665.1"/>
    <property type="molecule type" value="Genomic_DNA"/>
</dbReference>
<gene>
    <name evidence="1" type="ORF">US40_C0001G0014</name>
</gene>